<protein>
    <submittedName>
        <fullName evidence="2">Uncharacterized protein</fullName>
    </submittedName>
</protein>
<feature type="compositionally biased region" description="Basic and acidic residues" evidence="1">
    <location>
        <begin position="1"/>
        <end position="13"/>
    </location>
</feature>
<sequence length="260" mass="28873">MQPCKERGAKESQKSSSYGGRCIGVGRPPKELSRQLSCICDNTYPWFNHRMRAKPEKCDLDRNPNERSQAGRIGLLVGDPKYLRVAVHFAWVVGHSASSKLSGKSPQYLMNARIGFRVTGMMASHGGLLEHFPLRYSSKHFEKPLKREFIDELTHASVTESGFTCRACHVVRVRGQRSNINVTVLRSMLGSQTTFLVPSAVIALATMEPSEKEKQSMICADLGVPRHNTNVRKCGRPKRDIVTGAPSPMEIGDYTRGSGK</sequence>
<proteinExistence type="predicted"/>
<keyword evidence="3" id="KW-1185">Reference proteome</keyword>
<evidence type="ECO:0000313" key="2">
    <source>
        <dbReference type="EMBL" id="KAJ7613194.1"/>
    </source>
</evidence>
<organism evidence="2 3">
    <name type="scientific">Roridomyces roridus</name>
    <dbReference type="NCBI Taxonomy" id="1738132"/>
    <lineage>
        <taxon>Eukaryota</taxon>
        <taxon>Fungi</taxon>
        <taxon>Dikarya</taxon>
        <taxon>Basidiomycota</taxon>
        <taxon>Agaricomycotina</taxon>
        <taxon>Agaricomycetes</taxon>
        <taxon>Agaricomycetidae</taxon>
        <taxon>Agaricales</taxon>
        <taxon>Marasmiineae</taxon>
        <taxon>Mycenaceae</taxon>
        <taxon>Roridomyces</taxon>
    </lineage>
</organism>
<comment type="caution">
    <text evidence="2">The sequence shown here is derived from an EMBL/GenBank/DDBJ whole genome shotgun (WGS) entry which is preliminary data.</text>
</comment>
<reference evidence="2" key="1">
    <citation type="submission" date="2023-03" db="EMBL/GenBank/DDBJ databases">
        <title>Massive genome expansion in bonnet fungi (Mycena s.s.) driven by repeated elements and novel gene families across ecological guilds.</title>
        <authorList>
            <consortium name="Lawrence Berkeley National Laboratory"/>
            <person name="Harder C.B."/>
            <person name="Miyauchi S."/>
            <person name="Viragh M."/>
            <person name="Kuo A."/>
            <person name="Thoen E."/>
            <person name="Andreopoulos B."/>
            <person name="Lu D."/>
            <person name="Skrede I."/>
            <person name="Drula E."/>
            <person name="Henrissat B."/>
            <person name="Morin E."/>
            <person name="Kohler A."/>
            <person name="Barry K."/>
            <person name="LaButti K."/>
            <person name="Morin E."/>
            <person name="Salamov A."/>
            <person name="Lipzen A."/>
            <person name="Mereny Z."/>
            <person name="Hegedus B."/>
            <person name="Baldrian P."/>
            <person name="Stursova M."/>
            <person name="Weitz H."/>
            <person name="Taylor A."/>
            <person name="Grigoriev I.V."/>
            <person name="Nagy L.G."/>
            <person name="Martin F."/>
            <person name="Kauserud H."/>
        </authorList>
    </citation>
    <scope>NUCLEOTIDE SEQUENCE</scope>
    <source>
        <strain evidence="2">9284</strain>
    </source>
</reference>
<accession>A0AAD7FE22</accession>
<evidence type="ECO:0000313" key="3">
    <source>
        <dbReference type="Proteomes" id="UP001221142"/>
    </source>
</evidence>
<gene>
    <name evidence="2" type="ORF">FB45DRAFT_874718</name>
</gene>
<evidence type="ECO:0000256" key="1">
    <source>
        <dbReference type="SAM" id="MobiDB-lite"/>
    </source>
</evidence>
<dbReference type="EMBL" id="JARKIF010000029">
    <property type="protein sequence ID" value="KAJ7613194.1"/>
    <property type="molecule type" value="Genomic_DNA"/>
</dbReference>
<feature type="region of interest" description="Disordered" evidence="1">
    <location>
        <begin position="1"/>
        <end position="22"/>
    </location>
</feature>
<dbReference type="AlphaFoldDB" id="A0AAD7FE22"/>
<dbReference type="Proteomes" id="UP001221142">
    <property type="component" value="Unassembled WGS sequence"/>
</dbReference>
<name>A0AAD7FE22_9AGAR</name>